<sequence length="73" mass="7924">MAATDVSAIKKTLLSIAIEIPISATLLAFVENSSFSAFASPYKETNKAPETLKRSVIVEDIWALISNDCLVYC</sequence>
<dbReference type="EMBL" id="CAESAC010000017">
    <property type="protein sequence ID" value="CAB4331721.1"/>
    <property type="molecule type" value="Genomic_DNA"/>
</dbReference>
<reference evidence="1" key="1">
    <citation type="submission" date="2020-05" db="EMBL/GenBank/DDBJ databases">
        <authorList>
            <person name="Chiriac C."/>
            <person name="Salcher M."/>
            <person name="Ghai R."/>
            <person name="Kavagutti S V."/>
        </authorList>
    </citation>
    <scope>NUCLEOTIDE SEQUENCE</scope>
</reference>
<accession>A0A6J5YN84</accession>
<proteinExistence type="predicted"/>
<protein>
    <submittedName>
        <fullName evidence="1">Unannotated protein</fullName>
    </submittedName>
</protein>
<dbReference type="AlphaFoldDB" id="A0A6J5YN84"/>
<name>A0A6J5YN84_9ZZZZ</name>
<evidence type="ECO:0000313" key="1">
    <source>
        <dbReference type="EMBL" id="CAB4331721.1"/>
    </source>
</evidence>
<gene>
    <name evidence="1" type="ORF">UFOPK4028_00226</name>
</gene>
<organism evidence="1">
    <name type="scientific">freshwater metagenome</name>
    <dbReference type="NCBI Taxonomy" id="449393"/>
    <lineage>
        <taxon>unclassified sequences</taxon>
        <taxon>metagenomes</taxon>
        <taxon>ecological metagenomes</taxon>
    </lineage>
</organism>